<organism evidence="2">
    <name type="scientific">uncultured bacterium</name>
    <name type="common">gcode 4</name>
    <dbReference type="NCBI Taxonomy" id="1234023"/>
    <lineage>
        <taxon>Bacteria</taxon>
        <taxon>environmental samples</taxon>
    </lineage>
</organism>
<dbReference type="InterPro" id="IPR038109">
    <property type="entry name" value="DNA_bind_recomb_sf"/>
</dbReference>
<dbReference type="Pfam" id="PF07508">
    <property type="entry name" value="Recombinase"/>
    <property type="match status" value="1"/>
</dbReference>
<dbReference type="InterPro" id="IPR011109">
    <property type="entry name" value="DNA_bind_recombinase_dom"/>
</dbReference>
<accession>K2AWG3</accession>
<protein>
    <submittedName>
        <fullName evidence="2">Resolvase protein</fullName>
    </submittedName>
</protein>
<dbReference type="SMART" id="SM00857">
    <property type="entry name" value="Resolvase"/>
    <property type="match status" value="1"/>
</dbReference>
<dbReference type="SUPFAM" id="SSF53041">
    <property type="entry name" value="Resolvase-like"/>
    <property type="match status" value="1"/>
</dbReference>
<dbReference type="Gene3D" id="3.90.1750.20">
    <property type="entry name" value="Putative Large Serine Recombinase, Chain B, Domain 2"/>
    <property type="match status" value="1"/>
</dbReference>
<dbReference type="InterPro" id="IPR036162">
    <property type="entry name" value="Resolvase-like_N_sf"/>
</dbReference>
<proteinExistence type="predicted"/>
<dbReference type="EMBL" id="AMFJ01021650">
    <property type="protein sequence ID" value="EKD66117.1"/>
    <property type="molecule type" value="Genomic_DNA"/>
</dbReference>
<dbReference type="GO" id="GO:0000150">
    <property type="term" value="F:DNA strand exchange activity"/>
    <property type="evidence" value="ECO:0007669"/>
    <property type="project" value="InterPro"/>
</dbReference>
<dbReference type="GO" id="GO:0003677">
    <property type="term" value="F:DNA binding"/>
    <property type="evidence" value="ECO:0007669"/>
    <property type="project" value="InterPro"/>
</dbReference>
<dbReference type="Pfam" id="PF00239">
    <property type="entry name" value="Resolvase"/>
    <property type="match status" value="1"/>
</dbReference>
<dbReference type="AlphaFoldDB" id="K2AWG3"/>
<dbReference type="InterPro" id="IPR006119">
    <property type="entry name" value="Resolv_N"/>
</dbReference>
<name>K2AWG3_9BACT</name>
<feature type="domain" description="Resolvase/invertase-type recombinase catalytic" evidence="1">
    <location>
        <begin position="8"/>
        <end position="194"/>
    </location>
</feature>
<gene>
    <name evidence="2" type="ORF">ACD_49C00064G0020</name>
</gene>
<dbReference type="Gene3D" id="3.40.50.1390">
    <property type="entry name" value="Resolvase, N-terminal catalytic domain"/>
    <property type="match status" value="1"/>
</dbReference>
<sequence length="573" mass="70754">MDKWEVEYVIYCRKSTDESSDNQKQSIPDQIKTCIDYAKREWLKIKEKPKDFSLFENENELEKENNESELLNRKIFLDTRNLFIVKEQETWKVPWKRLKWNNLIKKIKKWEIKWLLSYSPDRQARNMLEWWELINCVDEDLVTLKYANFHFENNASWKMMLGIWFVFSKQYSDKLSEDVSRWNKSKVEQWKAIWNYKAWYFINNEWFHEPHPEYFSLIKEAFKMKLDWEKESKIKDYLNANSFWREFKKDWRKSEMSKTLLNKIFRDEFYYGMFINWDAISNLREMNKYYKPIITEEQFQILKDRYNNNPVVKTKSENKDIYDDIRVFDNDFIICDSTSWLTFSLPSKNQRFEPKIEEANKKWIKLELKDLVESHQIKYRCSKKKSEYYWLTFTQEDIDKEIIKVLNNFNVWEKDFKEYINFTNTRLKDIIITTKEKQASINLEIWRLKNKKEWYIKNNMSIKKDEDETLIYEKSKKDFDKKIEFLRKQVKDLDDWERNEIVELEVFIDMLNNAKNYYKKASYVQKRKIVKILFLNIKINTKKELVIQIKPELQTLFNSTWWTERDLNPRPSP</sequence>
<evidence type="ECO:0000313" key="2">
    <source>
        <dbReference type="EMBL" id="EKD66117.1"/>
    </source>
</evidence>
<comment type="caution">
    <text evidence="2">The sequence shown here is derived from an EMBL/GenBank/DDBJ whole genome shotgun (WGS) entry which is preliminary data.</text>
</comment>
<evidence type="ECO:0000259" key="1">
    <source>
        <dbReference type="SMART" id="SM00857"/>
    </source>
</evidence>
<reference evidence="2" key="1">
    <citation type="journal article" date="2012" name="Science">
        <title>Fermentation, hydrogen, and sulfur metabolism in multiple uncultivated bacterial phyla.</title>
        <authorList>
            <person name="Wrighton K.C."/>
            <person name="Thomas B.C."/>
            <person name="Sharon I."/>
            <person name="Miller C.S."/>
            <person name="Castelle C.J."/>
            <person name="VerBerkmoes N.C."/>
            <person name="Wilkins M.J."/>
            <person name="Hettich R.L."/>
            <person name="Lipton M.S."/>
            <person name="Williams K.H."/>
            <person name="Long P.E."/>
            <person name="Banfield J.F."/>
        </authorList>
    </citation>
    <scope>NUCLEOTIDE SEQUENCE [LARGE SCALE GENOMIC DNA]</scope>
</reference>